<keyword evidence="1" id="KW-0233">DNA recombination</keyword>
<dbReference type="Pfam" id="PF00589">
    <property type="entry name" value="Phage_integrase"/>
    <property type="match status" value="1"/>
</dbReference>
<dbReference type="PANTHER" id="PTHR21446">
    <property type="entry name" value="DUF3504 DOMAIN-CONTAINING PROTEIN"/>
    <property type="match status" value="1"/>
</dbReference>
<dbReference type="KEGG" id="aten:116305723"/>
<dbReference type="InterPro" id="IPR011010">
    <property type="entry name" value="DNA_brk_join_enz"/>
</dbReference>
<reference evidence="4" key="1">
    <citation type="submission" date="2025-08" db="UniProtKB">
        <authorList>
            <consortium name="RefSeq"/>
        </authorList>
    </citation>
    <scope>IDENTIFICATION</scope>
    <source>
        <tissue evidence="4">Tentacle</tissue>
    </source>
</reference>
<organism evidence="3 4">
    <name type="scientific">Actinia tenebrosa</name>
    <name type="common">Australian red waratah sea anemone</name>
    <dbReference type="NCBI Taxonomy" id="6105"/>
    <lineage>
        <taxon>Eukaryota</taxon>
        <taxon>Metazoa</taxon>
        <taxon>Cnidaria</taxon>
        <taxon>Anthozoa</taxon>
        <taxon>Hexacorallia</taxon>
        <taxon>Actiniaria</taxon>
        <taxon>Actiniidae</taxon>
        <taxon>Actinia</taxon>
    </lineage>
</organism>
<keyword evidence="3" id="KW-1185">Reference proteome</keyword>
<evidence type="ECO:0000313" key="3">
    <source>
        <dbReference type="Proteomes" id="UP000515163"/>
    </source>
</evidence>
<dbReference type="Proteomes" id="UP000515163">
    <property type="component" value="Unplaced"/>
</dbReference>
<evidence type="ECO:0000256" key="1">
    <source>
        <dbReference type="ARBA" id="ARBA00023172"/>
    </source>
</evidence>
<dbReference type="Gene3D" id="1.10.443.10">
    <property type="entry name" value="Intergrase catalytic core"/>
    <property type="match status" value="1"/>
</dbReference>
<sequence>MSGSSLKFEVDASGRPYATMAHDEATKNHPGGINDINSSEKKARMYETDYPNDGYKALRLYLSKTNPNCESLFQYPKRNWSPTDDMWYENRPVGVNKLNGIMKEISKEAKLSRLYTNHSVRATSITVMSNAGIPNRHIMAISGHRNEQSLAHYNTRPSTEQLHHCSETLCCPKVSLPQAKRLSRLLFI</sequence>
<dbReference type="GeneID" id="116305723"/>
<dbReference type="InParanoid" id="A0A6P8IWP4"/>
<evidence type="ECO:0000313" key="4">
    <source>
        <dbReference type="RefSeq" id="XP_031571549.1"/>
    </source>
</evidence>
<name>A0A6P8IWP4_ACTTE</name>
<evidence type="ECO:0000259" key="2">
    <source>
        <dbReference type="Pfam" id="PF00589"/>
    </source>
</evidence>
<feature type="domain" description="Tyr recombinase" evidence="2">
    <location>
        <begin position="56"/>
        <end position="155"/>
    </location>
</feature>
<dbReference type="GO" id="GO:0006310">
    <property type="term" value="P:DNA recombination"/>
    <property type="evidence" value="ECO:0007669"/>
    <property type="project" value="UniProtKB-KW"/>
</dbReference>
<dbReference type="AlphaFoldDB" id="A0A6P8IWP4"/>
<protein>
    <submittedName>
        <fullName evidence="4">Uncharacterized protein LOC116305723</fullName>
    </submittedName>
</protein>
<dbReference type="RefSeq" id="XP_031571549.1">
    <property type="nucleotide sequence ID" value="XM_031715689.1"/>
</dbReference>
<dbReference type="InterPro" id="IPR052787">
    <property type="entry name" value="MAVS"/>
</dbReference>
<accession>A0A6P8IWP4</accession>
<dbReference type="SUPFAM" id="SSF56349">
    <property type="entry name" value="DNA breaking-rejoining enzymes"/>
    <property type="match status" value="1"/>
</dbReference>
<dbReference type="InterPro" id="IPR002104">
    <property type="entry name" value="Integrase_catalytic"/>
</dbReference>
<dbReference type="GO" id="GO:0003677">
    <property type="term" value="F:DNA binding"/>
    <property type="evidence" value="ECO:0007669"/>
    <property type="project" value="InterPro"/>
</dbReference>
<dbReference type="OrthoDB" id="5979632at2759"/>
<gene>
    <name evidence="4" type="primary">LOC116305723</name>
</gene>
<dbReference type="InterPro" id="IPR013762">
    <property type="entry name" value="Integrase-like_cat_sf"/>
</dbReference>
<dbReference type="PANTHER" id="PTHR21446:SF12">
    <property type="entry name" value="POTASSIUM CHANNEL TETRAMERIZATION DOMAIN CONTAINING 1"/>
    <property type="match status" value="1"/>
</dbReference>
<dbReference type="GO" id="GO:0015074">
    <property type="term" value="P:DNA integration"/>
    <property type="evidence" value="ECO:0007669"/>
    <property type="project" value="InterPro"/>
</dbReference>
<proteinExistence type="predicted"/>